<reference evidence="1 2" key="1">
    <citation type="journal article" date="2021" name="Elife">
        <title>Chloroplast acquisition without the gene transfer in kleptoplastic sea slugs, Plakobranchus ocellatus.</title>
        <authorList>
            <person name="Maeda T."/>
            <person name="Takahashi S."/>
            <person name="Yoshida T."/>
            <person name="Shimamura S."/>
            <person name="Takaki Y."/>
            <person name="Nagai Y."/>
            <person name="Toyoda A."/>
            <person name="Suzuki Y."/>
            <person name="Arimoto A."/>
            <person name="Ishii H."/>
            <person name="Satoh N."/>
            <person name="Nishiyama T."/>
            <person name="Hasebe M."/>
            <person name="Maruyama T."/>
            <person name="Minagawa J."/>
            <person name="Obokata J."/>
            <person name="Shigenobu S."/>
        </authorList>
    </citation>
    <scope>NUCLEOTIDE SEQUENCE [LARGE SCALE GENOMIC DNA]</scope>
</reference>
<sequence>MLPCSKEVEIMLIELSPFSNHPRRCRIEARLVWFLIASQQQGDLRLLGPPSGQGAGARLEPATERSYQISVWMRHPLWHQCSPKGGRAKS</sequence>
<accession>A0AAV4DCE8</accession>
<dbReference type="AlphaFoldDB" id="A0AAV4DCE8"/>
<proteinExistence type="predicted"/>
<evidence type="ECO:0000313" key="2">
    <source>
        <dbReference type="Proteomes" id="UP000735302"/>
    </source>
</evidence>
<dbReference type="Proteomes" id="UP000735302">
    <property type="component" value="Unassembled WGS sequence"/>
</dbReference>
<evidence type="ECO:0000313" key="1">
    <source>
        <dbReference type="EMBL" id="GFO41596.1"/>
    </source>
</evidence>
<keyword evidence="2" id="KW-1185">Reference proteome</keyword>
<comment type="caution">
    <text evidence="1">The sequence shown here is derived from an EMBL/GenBank/DDBJ whole genome shotgun (WGS) entry which is preliminary data.</text>
</comment>
<gene>
    <name evidence="1" type="ORF">PoB_006810100</name>
</gene>
<protein>
    <submittedName>
        <fullName evidence="1">Uncharacterized protein</fullName>
    </submittedName>
</protein>
<organism evidence="1 2">
    <name type="scientific">Plakobranchus ocellatus</name>
    <dbReference type="NCBI Taxonomy" id="259542"/>
    <lineage>
        <taxon>Eukaryota</taxon>
        <taxon>Metazoa</taxon>
        <taxon>Spiralia</taxon>
        <taxon>Lophotrochozoa</taxon>
        <taxon>Mollusca</taxon>
        <taxon>Gastropoda</taxon>
        <taxon>Heterobranchia</taxon>
        <taxon>Euthyneura</taxon>
        <taxon>Panpulmonata</taxon>
        <taxon>Sacoglossa</taxon>
        <taxon>Placobranchoidea</taxon>
        <taxon>Plakobranchidae</taxon>
        <taxon>Plakobranchus</taxon>
    </lineage>
</organism>
<dbReference type="EMBL" id="BLXT01007705">
    <property type="protein sequence ID" value="GFO41596.1"/>
    <property type="molecule type" value="Genomic_DNA"/>
</dbReference>
<name>A0AAV4DCE8_9GAST</name>